<dbReference type="PANTHER" id="PTHR10846:SF73">
    <property type="entry name" value="SODIUM_CALCIUM EXCHANGER MEMBRANE REGION DOMAIN-CONTAINING PROTEIN"/>
    <property type="match status" value="1"/>
</dbReference>
<evidence type="ECO:0000256" key="7">
    <source>
        <dbReference type="ARBA" id="ARBA00022692"/>
    </source>
</evidence>
<organism evidence="19 20">
    <name type="scientific">Macrostomum lignano</name>
    <dbReference type="NCBI Taxonomy" id="282301"/>
    <lineage>
        <taxon>Eukaryota</taxon>
        <taxon>Metazoa</taxon>
        <taxon>Spiralia</taxon>
        <taxon>Lophotrochozoa</taxon>
        <taxon>Platyhelminthes</taxon>
        <taxon>Rhabditophora</taxon>
        <taxon>Macrostomorpha</taxon>
        <taxon>Macrostomida</taxon>
        <taxon>Macrostomidae</taxon>
        <taxon>Macrostomum</taxon>
    </lineage>
</organism>
<keyword evidence="4" id="KW-0050">Antiport</keyword>
<keyword evidence="8" id="KW-0732">Signal</keyword>
<feature type="domain" description="Sodium/calcium exchanger membrane region" evidence="18">
    <location>
        <begin position="382"/>
        <end position="530"/>
    </location>
</feature>
<dbReference type="GO" id="GO:0008273">
    <property type="term" value="F:calcium, potassium:sodium antiporter activity"/>
    <property type="evidence" value="ECO:0007669"/>
    <property type="project" value="TreeGrafter"/>
</dbReference>
<feature type="transmembrane region" description="Helical" evidence="17">
    <location>
        <begin position="235"/>
        <end position="254"/>
    </location>
</feature>
<keyword evidence="14" id="KW-0406">Ion transport</keyword>
<evidence type="ECO:0000256" key="8">
    <source>
        <dbReference type="ARBA" id="ARBA00022729"/>
    </source>
</evidence>
<feature type="transmembrane region" description="Helical" evidence="17">
    <location>
        <begin position="485"/>
        <end position="503"/>
    </location>
</feature>
<evidence type="ECO:0000313" key="20">
    <source>
        <dbReference type="Proteomes" id="UP000215902"/>
    </source>
</evidence>
<dbReference type="EMBL" id="NIVC01002998">
    <property type="protein sequence ID" value="PAA53930.1"/>
    <property type="molecule type" value="Genomic_DNA"/>
</dbReference>
<protein>
    <recommendedName>
        <fullName evidence="18">Sodium/calcium exchanger membrane region domain-containing protein</fullName>
    </recommendedName>
</protein>
<dbReference type="InterPro" id="IPR004837">
    <property type="entry name" value="NaCa_Exmemb"/>
</dbReference>
<dbReference type="Proteomes" id="UP000215902">
    <property type="component" value="Unassembled WGS sequence"/>
</dbReference>
<evidence type="ECO:0000256" key="2">
    <source>
        <dbReference type="ARBA" id="ARBA00005364"/>
    </source>
</evidence>
<feature type="transmembrane region" description="Helical" evidence="17">
    <location>
        <begin position="380"/>
        <end position="403"/>
    </location>
</feature>
<evidence type="ECO:0000256" key="3">
    <source>
        <dbReference type="ARBA" id="ARBA00022448"/>
    </source>
</evidence>
<keyword evidence="15 17" id="KW-0472">Membrane</keyword>
<feature type="transmembrane region" description="Helical" evidence="17">
    <location>
        <begin position="450"/>
        <end position="473"/>
    </location>
</feature>
<reference evidence="19 20" key="1">
    <citation type="submission" date="2017-06" db="EMBL/GenBank/DDBJ databases">
        <title>A platform for efficient transgenesis in Macrostomum lignano, a flatworm model organism for stem cell research.</title>
        <authorList>
            <person name="Berezikov E."/>
        </authorList>
    </citation>
    <scope>NUCLEOTIDE SEQUENCE [LARGE SCALE GENOMIC DNA]</scope>
    <source>
        <strain evidence="19">DV1</strain>
        <tissue evidence="19">Whole organism</tissue>
    </source>
</reference>
<feature type="domain" description="Sodium/calcium exchanger membrane region" evidence="18">
    <location>
        <begin position="108"/>
        <end position="249"/>
    </location>
</feature>
<feature type="transmembrane region" description="Helical" evidence="17">
    <location>
        <begin position="415"/>
        <end position="438"/>
    </location>
</feature>
<evidence type="ECO:0000313" key="19">
    <source>
        <dbReference type="EMBL" id="PAA53930.1"/>
    </source>
</evidence>
<feature type="transmembrane region" description="Helical" evidence="17">
    <location>
        <begin position="210"/>
        <end position="229"/>
    </location>
</feature>
<dbReference type="PANTHER" id="PTHR10846">
    <property type="entry name" value="SODIUM/POTASSIUM/CALCIUM EXCHANGER"/>
    <property type="match status" value="1"/>
</dbReference>
<dbReference type="OrthoDB" id="2127281at2759"/>
<proteinExistence type="inferred from homology"/>
<evidence type="ECO:0000256" key="1">
    <source>
        <dbReference type="ARBA" id="ARBA00004141"/>
    </source>
</evidence>
<comment type="similarity">
    <text evidence="2">Belongs to the Ca(2+):cation antiporter (CaCA) (TC 2.A.19) family. SLC24A subfamily.</text>
</comment>
<dbReference type="FunFam" id="1.20.1420.30:FF:000009">
    <property type="entry name" value="sodium/potassium/calcium exchanger 5 isoform X2"/>
    <property type="match status" value="1"/>
</dbReference>
<evidence type="ECO:0000256" key="9">
    <source>
        <dbReference type="ARBA" id="ARBA00022837"/>
    </source>
</evidence>
<keyword evidence="16" id="KW-0739">Sodium transport</keyword>
<keyword evidence="5" id="KW-0633">Potassium transport</keyword>
<evidence type="ECO:0000256" key="5">
    <source>
        <dbReference type="ARBA" id="ARBA00022538"/>
    </source>
</evidence>
<evidence type="ECO:0000256" key="12">
    <source>
        <dbReference type="ARBA" id="ARBA00022989"/>
    </source>
</evidence>
<evidence type="ECO:0000259" key="18">
    <source>
        <dbReference type="Pfam" id="PF01699"/>
    </source>
</evidence>
<evidence type="ECO:0000256" key="6">
    <source>
        <dbReference type="ARBA" id="ARBA00022568"/>
    </source>
</evidence>
<feature type="transmembrane region" description="Helical" evidence="17">
    <location>
        <begin position="147"/>
        <end position="168"/>
    </location>
</feature>
<dbReference type="GO" id="GO:0005886">
    <property type="term" value="C:plasma membrane"/>
    <property type="evidence" value="ECO:0007669"/>
    <property type="project" value="TreeGrafter"/>
</dbReference>
<dbReference type="Gene3D" id="1.20.1420.30">
    <property type="entry name" value="NCX, central ion-binding region"/>
    <property type="match status" value="2"/>
</dbReference>
<evidence type="ECO:0000256" key="15">
    <source>
        <dbReference type="ARBA" id="ARBA00023136"/>
    </source>
</evidence>
<evidence type="ECO:0000256" key="14">
    <source>
        <dbReference type="ARBA" id="ARBA00023065"/>
    </source>
</evidence>
<comment type="subcellular location">
    <subcellularLocation>
        <location evidence="1">Membrane</location>
        <topology evidence="1">Multi-pass membrane protein</topology>
    </subcellularLocation>
</comment>
<feature type="transmembrane region" description="Helical" evidence="17">
    <location>
        <begin position="103"/>
        <end position="126"/>
    </location>
</feature>
<evidence type="ECO:0000256" key="13">
    <source>
        <dbReference type="ARBA" id="ARBA00023053"/>
    </source>
</evidence>
<dbReference type="AlphaFoldDB" id="A0A267DXA8"/>
<keyword evidence="12 17" id="KW-1133">Transmembrane helix</keyword>
<keyword evidence="20" id="KW-1185">Reference proteome</keyword>
<sequence>MSSCSDWRNIRLAALLLALLGCVVFTASMAGFNYRWHASNTDEDGSLHNSAFGGQSETSAVHPGNAIADPMQAINSSESCTPRTVEAYPPDLFTLAQKQSGAILIHAFVSAWLFVALAIVCDNYFLASLEVVCEKLHLKPDVAGATFMAAGSSAPEMLASVIGVFIAQSDVGVSTIVGSAIFNNLMIVSLCGLAATSAVYLSWWPLFRDCGFYCISVAAMIAVIFDGIVNWYESVIQLALFAMYIVVMTFNNRIDAAISKRYPRLGTGGAQRFYDQSRQQTDYSRRVMDDDELAETVAGQQQQQQIEIWTIETGGRPQVLADSQDEEEPDVVLVNQGPESPFQPPVGLLRRVYWLIGLPWTTAFYLTIPDCRKPGIWRRLFVLTFLASVLWVSGLIYLLVWMVCAVGDAMGIPDTVMGLTLLSIGTCIPDALAGIFVTRSGLADMAIANSIASNVFDITACLGLPWFISTALLNPGSTVTISSSGLTYTAITLLVTIVFLLVATHANRMRVDKKLGFIFLFVYVAIVTAACLYETNVFGSFNPEPCPRQRL</sequence>
<dbReference type="GO" id="GO:0015293">
    <property type="term" value="F:symporter activity"/>
    <property type="evidence" value="ECO:0007669"/>
    <property type="project" value="UniProtKB-KW"/>
</dbReference>
<name>A0A267DXA8_9PLAT</name>
<feature type="transmembrane region" description="Helical" evidence="17">
    <location>
        <begin position="180"/>
        <end position="203"/>
    </location>
</feature>
<keyword evidence="10" id="KW-0769">Symport</keyword>
<comment type="caution">
    <text evidence="19">The sequence shown here is derived from an EMBL/GenBank/DDBJ whole genome shotgun (WGS) entry which is preliminary data.</text>
</comment>
<evidence type="ECO:0000256" key="16">
    <source>
        <dbReference type="ARBA" id="ARBA00023201"/>
    </source>
</evidence>
<evidence type="ECO:0000256" key="10">
    <source>
        <dbReference type="ARBA" id="ARBA00022847"/>
    </source>
</evidence>
<keyword evidence="7 17" id="KW-0812">Transmembrane</keyword>
<dbReference type="Pfam" id="PF01699">
    <property type="entry name" value="Na_Ca_ex"/>
    <property type="match status" value="2"/>
</dbReference>
<accession>A0A267DXA8</accession>
<evidence type="ECO:0000256" key="17">
    <source>
        <dbReference type="SAM" id="Phobius"/>
    </source>
</evidence>
<dbReference type="GO" id="GO:0005262">
    <property type="term" value="F:calcium channel activity"/>
    <property type="evidence" value="ECO:0007669"/>
    <property type="project" value="TreeGrafter"/>
</dbReference>
<dbReference type="NCBIfam" id="TIGR00367">
    <property type="entry name" value="calcium/sodium antiporter"/>
    <property type="match status" value="1"/>
</dbReference>
<evidence type="ECO:0000256" key="11">
    <source>
        <dbReference type="ARBA" id="ARBA00022958"/>
    </source>
</evidence>
<feature type="transmembrane region" description="Helical" evidence="17">
    <location>
        <begin position="515"/>
        <end position="535"/>
    </location>
</feature>
<dbReference type="GO" id="GO:0006874">
    <property type="term" value="P:intracellular calcium ion homeostasis"/>
    <property type="evidence" value="ECO:0007669"/>
    <property type="project" value="TreeGrafter"/>
</dbReference>
<keyword evidence="3" id="KW-0813">Transport</keyword>
<dbReference type="InterPro" id="IPR044880">
    <property type="entry name" value="NCX_ion-bd_dom_sf"/>
</dbReference>
<keyword evidence="13" id="KW-0915">Sodium</keyword>
<dbReference type="STRING" id="282301.A0A267DXA8"/>
<keyword evidence="11" id="KW-0630">Potassium</keyword>
<gene>
    <name evidence="19" type="ORF">BOX15_Mlig021664g1</name>
</gene>
<dbReference type="InterPro" id="IPR004481">
    <property type="entry name" value="K/Na/Ca-exchanger"/>
</dbReference>
<keyword evidence="6" id="KW-0109">Calcium transport</keyword>
<keyword evidence="9" id="KW-0106">Calcium</keyword>
<evidence type="ECO:0000256" key="4">
    <source>
        <dbReference type="ARBA" id="ARBA00022449"/>
    </source>
</evidence>